<dbReference type="Pfam" id="PF05685">
    <property type="entry name" value="Uma2"/>
    <property type="match status" value="1"/>
</dbReference>
<evidence type="ECO:0000259" key="2">
    <source>
        <dbReference type="Pfam" id="PF05685"/>
    </source>
</evidence>
<evidence type="ECO:0000256" key="1">
    <source>
        <dbReference type="SAM" id="MobiDB-lite"/>
    </source>
</evidence>
<evidence type="ECO:0000313" key="4">
    <source>
        <dbReference type="Proteomes" id="UP000287247"/>
    </source>
</evidence>
<dbReference type="EMBL" id="BDQK01000001">
    <property type="protein sequence ID" value="GBF78809.1"/>
    <property type="molecule type" value="Genomic_DNA"/>
</dbReference>
<dbReference type="CDD" id="cd06260">
    <property type="entry name" value="DUF820-like"/>
    <property type="match status" value="1"/>
</dbReference>
<feature type="domain" description="Putative restriction endonuclease" evidence="2">
    <location>
        <begin position="65"/>
        <end position="149"/>
    </location>
</feature>
<organism evidence="3 4">
    <name type="scientific">Aphanothece sacrum FPU1</name>
    <dbReference type="NCBI Taxonomy" id="1920663"/>
    <lineage>
        <taxon>Bacteria</taxon>
        <taxon>Bacillati</taxon>
        <taxon>Cyanobacteriota</taxon>
        <taxon>Cyanophyceae</taxon>
        <taxon>Oscillatoriophycideae</taxon>
        <taxon>Chroococcales</taxon>
        <taxon>Aphanothecaceae</taxon>
        <taxon>Aphanothece</taxon>
    </lineage>
</organism>
<feature type="region of interest" description="Disordered" evidence="1">
    <location>
        <begin position="197"/>
        <end position="218"/>
    </location>
</feature>
<accession>A0A401IC38</accession>
<keyword evidence="4" id="KW-1185">Reference proteome</keyword>
<dbReference type="PANTHER" id="PTHR33352">
    <property type="entry name" value="SLR1095 PROTEIN"/>
    <property type="match status" value="1"/>
</dbReference>
<dbReference type="PANTHER" id="PTHR33352:SF2">
    <property type="entry name" value="SLL0995 PROTEIN"/>
    <property type="match status" value="1"/>
</dbReference>
<dbReference type="InterPro" id="IPR008538">
    <property type="entry name" value="Uma2"/>
</dbReference>
<protein>
    <recommendedName>
        <fullName evidence="2">Putative restriction endonuclease domain-containing protein</fullName>
    </recommendedName>
</protein>
<dbReference type="OrthoDB" id="483276at2"/>
<comment type="caution">
    <text evidence="3">The sequence shown here is derived from an EMBL/GenBank/DDBJ whole genome shotgun (WGS) entry which is preliminary data.</text>
</comment>
<dbReference type="AlphaFoldDB" id="A0A401IC38"/>
<dbReference type="InterPro" id="IPR012296">
    <property type="entry name" value="Nuclease_put_TT1808"/>
</dbReference>
<gene>
    <name evidence="3" type="ORF">AsFPU1_0199</name>
</gene>
<reference evidence="4" key="1">
    <citation type="submission" date="2017-05" db="EMBL/GenBank/DDBJ databases">
        <title>Physiological properties and genetic analysis related to exopolysaccharide production of fresh-water unicellular cyanobacterium Aphanothece sacrum, Suizenji Nori, that has been cultured as a food source in Japan.</title>
        <authorList>
            <person name="Kanesaki Y."/>
            <person name="Yoshikawa S."/>
            <person name="Ohki K."/>
        </authorList>
    </citation>
    <scope>NUCLEOTIDE SEQUENCE [LARGE SCALE GENOMIC DNA]</scope>
    <source>
        <strain evidence="4">FPU1</strain>
    </source>
</reference>
<evidence type="ECO:0000313" key="3">
    <source>
        <dbReference type="EMBL" id="GBF78809.1"/>
    </source>
</evidence>
<dbReference type="RefSeq" id="WP_124969841.1">
    <property type="nucleotide sequence ID" value="NZ_BDQK01000001.1"/>
</dbReference>
<dbReference type="Proteomes" id="UP000287247">
    <property type="component" value="Unassembled WGS sequence"/>
</dbReference>
<proteinExistence type="predicted"/>
<dbReference type="InterPro" id="IPR011335">
    <property type="entry name" value="Restrct_endonuc-II-like"/>
</dbReference>
<sequence length="236" mass="27811">MVSFLDVDEDVLFPDSDEQPMADNTEQYEWIVKIKENLEIIFINNPQVFIAGDLLWYPLKSTLVAPVAPDVMVAFGRPKGKRGSYRQWREENIPPQVVFEILSPNNTKAEMTRKLEFYNIYGVEEYYLYNPKKLRFQGWQRETKKLTEIIPINNWISPRLGIRFVVDSSGLEIYRPDGQKFLTSIELDNQVQQERQRAETEKLKADKQKLKADKQKRRADRLAQRLRELGVNLEEE</sequence>
<name>A0A401IC38_APHSA</name>
<dbReference type="SUPFAM" id="SSF52980">
    <property type="entry name" value="Restriction endonuclease-like"/>
    <property type="match status" value="1"/>
</dbReference>
<dbReference type="Gene3D" id="3.90.1570.10">
    <property type="entry name" value="tt1808, chain A"/>
    <property type="match status" value="1"/>
</dbReference>
<feature type="compositionally biased region" description="Basic and acidic residues" evidence="1">
    <location>
        <begin position="197"/>
        <end position="213"/>
    </location>
</feature>